<evidence type="ECO:0000256" key="2">
    <source>
        <dbReference type="ARBA" id="ARBA00022723"/>
    </source>
</evidence>
<dbReference type="InterPro" id="IPR002933">
    <property type="entry name" value="Peptidase_M20"/>
</dbReference>
<keyword evidence="2" id="KW-0479">Metal-binding</keyword>
<evidence type="ECO:0000256" key="3">
    <source>
        <dbReference type="ARBA" id="ARBA00022801"/>
    </source>
</evidence>
<dbReference type="AlphaFoldDB" id="A0A6J4TG60"/>
<evidence type="ECO:0000256" key="1">
    <source>
        <dbReference type="ARBA" id="ARBA00001947"/>
    </source>
</evidence>
<dbReference type="PANTHER" id="PTHR43808:SF25">
    <property type="entry name" value="PEPTIDASE M20 DIMERISATION DOMAIN-CONTAINING PROTEIN"/>
    <property type="match status" value="1"/>
</dbReference>
<reference evidence="6" key="1">
    <citation type="submission" date="2020-02" db="EMBL/GenBank/DDBJ databases">
        <authorList>
            <person name="Meier V. D."/>
        </authorList>
    </citation>
    <scope>NUCLEOTIDE SEQUENCE</scope>
    <source>
        <strain evidence="6">AVDCRST_MAG30</strain>
    </source>
</reference>
<dbReference type="SUPFAM" id="SSF53187">
    <property type="entry name" value="Zn-dependent exopeptidases"/>
    <property type="match status" value="1"/>
</dbReference>
<sequence length="377" mass="38882">MGDDLTSLLADLVAIDSVNPSLVPGGAGEAGIAAFVAEWSREAGLEVEVLEETPGRPSVLARARGTGGGGTLLLCAHLDTVNVEGMADPHVPRVDGDRLYGRGAYDMKAGLAGALIAAREAARAGLAGDVVVAAVADEEHASLGVQEALRAVEADAAIVTEPTELELAVAHKGFVWSEVRVEGRSAHGSRPHLGRDAIVKMGAVLTGLGALDEALAAQEHPLLGRGSVHASVIEGGVEMSSYPARCVVGLERRTLPGETGEDVERELAALLDRCRAADPAFAAEQRTLLVREPFEVARDAQLVAVVREAAAGVMRQPPRVGGVSYWADSAYIAAAGIPTVLFGPGGEGAHAVEEWVSLSDTEVVARTLAAVARTVCA</sequence>
<keyword evidence="4" id="KW-0862">Zinc</keyword>
<evidence type="ECO:0000256" key="4">
    <source>
        <dbReference type="ARBA" id="ARBA00022833"/>
    </source>
</evidence>
<dbReference type="GO" id="GO:0046872">
    <property type="term" value="F:metal ion binding"/>
    <property type="evidence" value="ECO:0007669"/>
    <property type="project" value="UniProtKB-KW"/>
</dbReference>
<dbReference type="InterPro" id="IPR011650">
    <property type="entry name" value="Peptidase_M20_dimer"/>
</dbReference>
<evidence type="ECO:0000313" key="6">
    <source>
        <dbReference type="EMBL" id="CAA9521821.1"/>
    </source>
</evidence>
<protein>
    <submittedName>
        <fullName evidence="6">Acetylornithine deacetylase</fullName>
        <ecNumber evidence="6">3.5.1.16</ecNumber>
    </submittedName>
</protein>
<dbReference type="Gene3D" id="3.40.630.10">
    <property type="entry name" value="Zn peptidases"/>
    <property type="match status" value="1"/>
</dbReference>
<dbReference type="SUPFAM" id="SSF55031">
    <property type="entry name" value="Bacterial exopeptidase dimerisation domain"/>
    <property type="match status" value="1"/>
</dbReference>
<feature type="domain" description="Peptidase M20 dimerisation" evidence="5">
    <location>
        <begin position="169"/>
        <end position="272"/>
    </location>
</feature>
<dbReference type="EMBL" id="CADCVS010000396">
    <property type="protein sequence ID" value="CAA9521821.1"/>
    <property type="molecule type" value="Genomic_DNA"/>
</dbReference>
<dbReference type="EC" id="3.5.1.16" evidence="6"/>
<gene>
    <name evidence="6" type="ORF">AVDCRST_MAG30-3093</name>
</gene>
<dbReference type="Pfam" id="PF01546">
    <property type="entry name" value="Peptidase_M20"/>
    <property type="match status" value="1"/>
</dbReference>
<dbReference type="PANTHER" id="PTHR43808">
    <property type="entry name" value="ACETYLORNITHINE DEACETYLASE"/>
    <property type="match status" value="1"/>
</dbReference>
<dbReference type="Gene3D" id="3.30.70.360">
    <property type="match status" value="1"/>
</dbReference>
<organism evidence="6">
    <name type="scientific">uncultured Solirubrobacteraceae bacterium</name>
    <dbReference type="NCBI Taxonomy" id="1162706"/>
    <lineage>
        <taxon>Bacteria</taxon>
        <taxon>Bacillati</taxon>
        <taxon>Actinomycetota</taxon>
        <taxon>Thermoleophilia</taxon>
        <taxon>Solirubrobacterales</taxon>
        <taxon>Solirubrobacteraceae</taxon>
        <taxon>environmental samples</taxon>
    </lineage>
</organism>
<dbReference type="InterPro" id="IPR050072">
    <property type="entry name" value="Peptidase_M20A"/>
</dbReference>
<dbReference type="Pfam" id="PF07687">
    <property type="entry name" value="M20_dimer"/>
    <property type="match status" value="1"/>
</dbReference>
<dbReference type="InterPro" id="IPR036264">
    <property type="entry name" value="Bact_exopeptidase_dim_dom"/>
</dbReference>
<dbReference type="GO" id="GO:0008777">
    <property type="term" value="F:acetylornithine deacetylase activity"/>
    <property type="evidence" value="ECO:0007669"/>
    <property type="project" value="UniProtKB-EC"/>
</dbReference>
<comment type="cofactor">
    <cofactor evidence="1">
        <name>Zn(2+)</name>
        <dbReference type="ChEBI" id="CHEBI:29105"/>
    </cofactor>
</comment>
<proteinExistence type="predicted"/>
<name>A0A6J4TG60_9ACTN</name>
<dbReference type="InterPro" id="IPR001261">
    <property type="entry name" value="ArgE/DapE_CS"/>
</dbReference>
<evidence type="ECO:0000259" key="5">
    <source>
        <dbReference type="Pfam" id="PF07687"/>
    </source>
</evidence>
<accession>A0A6J4TG60</accession>
<keyword evidence="3 6" id="KW-0378">Hydrolase</keyword>
<dbReference type="PROSITE" id="PS00758">
    <property type="entry name" value="ARGE_DAPE_CPG2_1"/>
    <property type="match status" value="1"/>
</dbReference>